<dbReference type="Proteomes" id="UP001629235">
    <property type="component" value="Unassembled WGS sequence"/>
</dbReference>
<dbReference type="EMBL" id="JAQQDW010000059">
    <property type="protein sequence ID" value="MFM0106614.1"/>
    <property type="molecule type" value="Genomic_DNA"/>
</dbReference>
<evidence type="ECO:0000313" key="1">
    <source>
        <dbReference type="EMBL" id="MFM0106614.1"/>
    </source>
</evidence>
<reference evidence="1 2" key="1">
    <citation type="journal article" date="2024" name="Chem. Sci.">
        <title>Discovery of megapolipeptins by genome mining of a Burkholderiales bacteria collection.</title>
        <authorList>
            <person name="Paulo B.S."/>
            <person name="Recchia M.J.J."/>
            <person name="Lee S."/>
            <person name="Fergusson C.H."/>
            <person name="Romanowski S.B."/>
            <person name="Hernandez A."/>
            <person name="Krull N."/>
            <person name="Liu D.Y."/>
            <person name="Cavanagh H."/>
            <person name="Bos A."/>
            <person name="Gray C.A."/>
            <person name="Murphy B.T."/>
            <person name="Linington R.G."/>
            <person name="Eustaquio A.S."/>
        </authorList>
    </citation>
    <scope>NUCLEOTIDE SEQUENCE [LARGE SCALE GENOMIC DNA]</scope>
    <source>
        <strain evidence="1 2">RL18-126-BIB-B</strain>
    </source>
</reference>
<protein>
    <submittedName>
        <fullName evidence="1">Uncharacterized protein</fullName>
    </submittedName>
</protein>
<gene>
    <name evidence="1" type="ORF">PQR01_24800</name>
</gene>
<organism evidence="1 2">
    <name type="scientific">Paraburkholderia rhynchosiae</name>
    <dbReference type="NCBI Taxonomy" id="487049"/>
    <lineage>
        <taxon>Bacteria</taxon>
        <taxon>Pseudomonadati</taxon>
        <taxon>Pseudomonadota</taxon>
        <taxon>Betaproteobacteria</taxon>
        <taxon>Burkholderiales</taxon>
        <taxon>Burkholderiaceae</taxon>
        <taxon>Paraburkholderia</taxon>
    </lineage>
</organism>
<sequence length="57" mass="6468">MTSRRITENCEISSRLARPKSSQIISHELPLDKAPESYQHFDERKKGCTKVVLNPAA</sequence>
<comment type="caution">
    <text evidence="1">The sequence shown here is derived from an EMBL/GenBank/DDBJ whole genome shotgun (WGS) entry which is preliminary data.</text>
</comment>
<name>A0ACC7NHY2_9BURK</name>
<accession>A0ACC7NHY2</accession>
<keyword evidence="2" id="KW-1185">Reference proteome</keyword>
<proteinExistence type="predicted"/>
<evidence type="ECO:0000313" key="2">
    <source>
        <dbReference type="Proteomes" id="UP001629235"/>
    </source>
</evidence>